<sequence length="148" mass="16504">MHSQTAQVDDLRLVAMPSAMNCADLFVRFTLAEWSLRPIQEDAANTVRGFVSAVVDKSDERSPTFITVRLRVSGAYLVVEVHDDQAIERPAVRELPLPSGVTAEAVPLPRREARRSLVDEQMQGQNVEVDPHLVRRVLTGLTRSSDEQ</sequence>
<dbReference type="OrthoDB" id="5180771at2"/>
<evidence type="ECO:0000313" key="2">
    <source>
        <dbReference type="Proteomes" id="UP000320876"/>
    </source>
</evidence>
<name>A0A542DR33_AMYCI</name>
<proteinExistence type="predicted"/>
<organism evidence="1 2">
    <name type="scientific">Amycolatopsis cihanbeyliensis</name>
    <dbReference type="NCBI Taxonomy" id="1128664"/>
    <lineage>
        <taxon>Bacteria</taxon>
        <taxon>Bacillati</taxon>
        <taxon>Actinomycetota</taxon>
        <taxon>Actinomycetes</taxon>
        <taxon>Pseudonocardiales</taxon>
        <taxon>Pseudonocardiaceae</taxon>
        <taxon>Amycolatopsis</taxon>
    </lineage>
</organism>
<comment type="caution">
    <text evidence="1">The sequence shown here is derived from an EMBL/GenBank/DDBJ whole genome shotgun (WGS) entry which is preliminary data.</text>
</comment>
<dbReference type="EMBL" id="VFML01000001">
    <property type="protein sequence ID" value="TQJ05563.1"/>
    <property type="molecule type" value="Genomic_DNA"/>
</dbReference>
<evidence type="ECO:0000313" key="1">
    <source>
        <dbReference type="EMBL" id="TQJ05563.1"/>
    </source>
</evidence>
<accession>A0A542DR33</accession>
<protein>
    <submittedName>
        <fullName evidence="1">Uncharacterized protein</fullName>
    </submittedName>
</protein>
<dbReference type="AlphaFoldDB" id="A0A542DR33"/>
<dbReference type="Proteomes" id="UP000320876">
    <property type="component" value="Unassembled WGS sequence"/>
</dbReference>
<gene>
    <name evidence="1" type="ORF">FB471_5400</name>
</gene>
<reference evidence="1 2" key="1">
    <citation type="submission" date="2019-06" db="EMBL/GenBank/DDBJ databases">
        <title>Sequencing the genomes of 1000 actinobacteria strains.</title>
        <authorList>
            <person name="Klenk H.-P."/>
        </authorList>
    </citation>
    <scope>NUCLEOTIDE SEQUENCE [LARGE SCALE GENOMIC DNA]</scope>
    <source>
        <strain evidence="1 2">DSM 45679</strain>
    </source>
</reference>
<keyword evidence="2" id="KW-1185">Reference proteome</keyword>